<comment type="caution">
    <text evidence="2">The sequence shown here is derived from an EMBL/GenBank/DDBJ whole genome shotgun (WGS) entry which is preliminary data.</text>
</comment>
<keyword evidence="3" id="KW-1185">Reference proteome</keyword>
<feature type="compositionally biased region" description="Acidic residues" evidence="1">
    <location>
        <begin position="100"/>
        <end position="111"/>
    </location>
</feature>
<evidence type="ECO:0000256" key="1">
    <source>
        <dbReference type="SAM" id="MobiDB-lite"/>
    </source>
</evidence>
<dbReference type="EMBL" id="JARBHB010000003">
    <property type="protein sequence ID" value="KAJ8889691.1"/>
    <property type="molecule type" value="Genomic_DNA"/>
</dbReference>
<evidence type="ECO:0000313" key="2">
    <source>
        <dbReference type="EMBL" id="KAJ8889691.1"/>
    </source>
</evidence>
<evidence type="ECO:0000313" key="3">
    <source>
        <dbReference type="Proteomes" id="UP001159363"/>
    </source>
</evidence>
<protein>
    <submittedName>
        <fullName evidence="2">Uncharacterized protein</fullName>
    </submittedName>
</protein>
<name>A0ABQ9HZ82_9NEOP</name>
<proteinExistence type="predicted"/>
<gene>
    <name evidence="2" type="ORF">PR048_009192</name>
</gene>
<sequence>MACGDTTNLKWNILLAMQRFCMARNSVEATSIAKCFQTAGFQIVVENQEGETSEANMHTEDEWNQVAKNLGSDATFEDFVDVDSAAVTSSSSTDDKEMCDGAEQDEEIQEN</sequence>
<feature type="region of interest" description="Disordered" evidence="1">
    <location>
        <begin position="86"/>
        <end position="111"/>
    </location>
</feature>
<organism evidence="2 3">
    <name type="scientific">Dryococelus australis</name>
    <dbReference type="NCBI Taxonomy" id="614101"/>
    <lineage>
        <taxon>Eukaryota</taxon>
        <taxon>Metazoa</taxon>
        <taxon>Ecdysozoa</taxon>
        <taxon>Arthropoda</taxon>
        <taxon>Hexapoda</taxon>
        <taxon>Insecta</taxon>
        <taxon>Pterygota</taxon>
        <taxon>Neoptera</taxon>
        <taxon>Polyneoptera</taxon>
        <taxon>Phasmatodea</taxon>
        <taxon>Verophasmatodea</taxon>
        <taxon>Anareolatae</taxon>
        <taxon>Phasmatidae</taxon>
        <taxon>Eurycanthinae</taxon>
        <taxon>Dryococelus</taxon>
    </lineage>
</organism>
<accession>A0ABQ9HZ82</accession>
<reference evidence="2 3" key="1">
    <citation type="submission" date="2023-02" db="EMBL/GenBank/DDBJ databases">
        <title>LHISI_Scaffold_Assembly.</title>
        <authorList>
            <person name="Stuart O.P."/>
            <person name="Cleave R."/>
            <person name="Magrath M.J.L."/>
            <person name="Mikheyev A.S."/>
        </authorList>
    </citation>
    <scope>NUCLEOTIDE SEQUENCE [LARGE SCALE GENOMIC DNA]</scope>
    <source>
        <strain evidence="2">Daus_M_001</strain>
        <tissue evidence="2">Leg muscle</tissue>
    </source>
</reference>
<dbReference type="Proteomes" id="UP001159363">
    <property type="component" value="Chromosome 3"/>
</dbReference>